<dbReference type="Gene3D" id="3.40.50.300">
    <property type="entry name" value="P-loop containing nucleotide triphosphate hydrolases"/>
    <property type="match status" value="1"/>
</dbReference>
<dbReference type="Pfam" id="PF00685">
    <property type="entry name" value="Sulfotransfer_1"/>
    <property type="match status" value="1"/>
</dbReference>
<keyword evidence="2" id="KW-0808">Transferase</keyword>
<dbReference type="InterPro" id="IPR027417">
    <property type="entry name" value="P-loop_NTPase"/>
</dbReference>
<evidence type="ECO:0000259" key="3">
    <source>
        <dbReference type="Pfam" id="PF00685"/>
    </source>
</evidence>
<evidence type="ECO:0000256" key="1">
    <source>
        <dbReference type="ARBA" id="ARBA00005771"/>
    </source>
</evidence>
<proteinExistence type="inferred from homology"/>
<organism evidence="4 5">
    <name type="scientific">Moorena bouillonii PNG</name>
    <dbReference type="NCBI Taxonomy" id="568701"/>
    <lineage>
        <taxon>Bacteria</taxon>
        <taxon>Bacillati</taxon>
        <taxon>Cyanobacteriota</taxon>
        <taxon>Cyanophyceae</taxon>
        <taxon>Coleofasciculales</taxon>
        <taxon>Coleofasciculaceae</taxon>
        <taxon>Moorena</taxon>
    </lineage>
</organism>
<evidence type="ECO:0000313" key="5">
    <source>
        <dbReference type="Proteomes" id="UP000186657"/>
    </source>
</evidence>
<dbReference type="AlphaFoldDB" id="A0A1U7N367"/>
<protein>
    <recommendedName>
        <fullName evidence="3">Sulfotransferase domain-containing protein</fullName>
    </recommendedName>
</protein>
<dbReference type="InterPro" id="IPR000863">
    <property type="entry name" value="Sulfotransferase_dom"/>
</dbReference>
<reference evidence="4 5" key="1">
    <citation type="submission" date="2016-10" db="EMBL/GenBank/DDBJ databases">
        <title>Comparative genomics uncovers the prolific and rare metabolic potential of the cyanobacterial genus Moorea.</title>
        <authorList>
            <person name="Leao T."/>
            <person name="Castelao G."/>
            <person name="Korobeynikov A."/>
            <person name="Monroe E.A."/>
            <person name="Podell S."/>
            <person name="Glukhov E."/>
            <person name="Allen E."/>
            <person name="Gerwick W.H."/>
            <person name="Gerwick L."/>
        </authorList>
    </citation>
    <scope>NUCLEOTIDE SEQUENCE [LARGE SCALE GENOMIC DNA]</scope>
    <source>
        <strain evidence="4 5">PNG5-198</strain>
    </source>
</reference>
<evidence type="ECO:0000313" key="4">
    <source>
        <dbReference type="EMBL" id="OLT60387.1"/>
    </source>
</evidence>
<dbReference type="EMBL" id="MKZS01000001">
    <property type="protein sequence ID" value="OLT60387.1"/>
    <property type="molecule type" value="Genomic_DNA"/>
</dbReference>
<dbReference type="Proteomes" id="UP000186657">
    <property type="component" value="Unassembled WGS sequence"/>
</dbReference>
<feature type="domain" description="Sulfotransferase" evidence="3">
    <location>
        <begin position="111"/>
        <end position="266"/>
    </location>
</feature>
<dbReference type="SUPFAM" id="SSF52540">
    <property type="entry name" value="P-loop containing nucleoside triphosphate hydrolases"/>
    <property type="match status" value="1"/>
</dbReference>
<accession>A0A1U7N367</accession>
<comment type="similarity">
    <text evidence="1">Belongs to the sulfotransferase 1 family.</text>
</comment>
<dbReference type="PANTHER" id="PTHR11783">
    <property type="entry name" value="SULFOTRANSFERASE SULT"/>
    <property type="match status" value="1"/>
</dbReference>
<sequence length="276" mass="32634">MNNQPTIFHITHHKAGSRWVTAVLNSCAPNRFVSKIPRGYYYIKSPIKLGGVYPAVHLSKPDFEALLGSNLWGNFWHKKHLLGKPLLHYPNSYITNWYNFEKRQQPYRKFIIIRDLRDTIVSGYFSFKISHALVTDNISKLRKTLNSLSQEEGLLYLMDEIVNRLGYHNFQLSWLKDEALFKYEDLLADQYKVFEQIIDHCQINIDRKNLHEIIRQNSFESMTGGRQRGQEDITSHQRKGVAGEWKKHFSARVKEKFKQHFDDILIKTGYEKDMNW</sequence>
<dbReference type="RefSeq" id="WP_075900578.1">
    <property type="nucleotide sequence ID" value="NZ_MKZS01000001.1"/>
</dbReference>
<evidence type="ECO:0000256" key="2">
    <source>
        <dbReference type="ARBA" id="ARBA00022679"/>
    </source>
</evidence>
<comment type="caution">
    <text evidence="4">The sequence shown here is derived from an EMBL/GenBank/DDBJ whole genome shotgun (WGS) entry which is preliminary data.</text>
</comment>
<dbReference type="GO" id="GO:0008146">
    <property type="term" value="F:sulfotransferase activity"/>
    <property type="evidence" value="ECO:0007669"/>
    <property type="project" value="InterPro"/>
</dbReference>
<name>A0A1U7N367_9CYAN</name>
<gene>
    <name evidence="4" type="ORF">BJP37_16520</name>
</gene>
<keyword evidence="5" id="KW-1185">Reference proteome</keyword>